<dbReference type="GO" id="GO:0140359">
    <property type="term" value="F:ABC-type transporter activity"/>
    <property type="evidence" value="ECO:0007669"/>
    <property type="project" value="InterPro"/>
</dbReference>
<protein>
    <recommendedName>
        <fullName evidence="9">ABC transporter domain-containing protein</fullName>
    </recommendedName>
</protein>
<dbReference type="FunFam" id="3.40.50.300:FF:000327">
    <property type="entry name" value="ATP-binding cassette sub-family A member 3"/>
    <property type="match status" value="1"/>
</dbReference>
<keyword evidence="6 8" id="KW-0472">Membrane</keyword>
<dbReference type="SUPFAM" id="SSF52540">
    <property type="entry name" value="P-loop containing nucleoside triphosphate hydrolases"/>
    <property type="match status" value="2"/>
</dbReference>
<evidence type="ECO:0000259" key="9">
    <source>
        <dbReference type="PROSITE" id="PS50893"/>
    </source>
</evidence>
<feature type="transmembrane region" description="Helical" evidence="8">
    <location>
        <begin position="675"/>
        <end position="697"/>
    </location>
</feature>
<dbReference type="InterPro" id="IPR026082">
    <property type="entry name" value="ABCA"/>
</dbReference>
<keyword evidence="12" id="KW-1185">Reference proteome</keyword>
<dbReference type="InterPro" id="IPR013525">
    <property type="entry name" value="ABC2_TM"/>
</dbReference>
<feature type="transmembrane region" description="Helical" evidence="8">
    <location>
        <begin position="709"/>
        <end position="731"/>
    </location>
</feature>
<evidence type="ECO:0000256" key="3">
    <source>
        <dbReference type="ARBA" id="ARBA00022741"/>
    </source>
</evidence>
<organism evidence="10">
    <name type="scientific">Capitella teleta</name>
    <name type="common">Polychaete worm</name>
    <dbReference type="NCBI Taxonomy" id="283909"/>
    <lineage>
        <taxon>Eukaryota</taxon>
        <taxon>Metazoa</taxon>
        <taxon>Spiralia</taxon>
        <taxon>Lophotrochozoa</taxon>
        <taxon>Annelida</taxon>
        <taxon>Polychaeta</taxon>
        <taxon>Sedentaria</taxon>
        <taxon>Scolecida</taxon>
        <taxon>Capitellidae</taxon>
        <taxon>Capitella</taxon>
    </lineage>
</organism>
<dbReference type="PANTHER" id="PTHR19229:SF185">
    <property type="entry name" value="ABC TRANSPORTER DOMAIN-CONTAINING PROTEIN"/>
    <property type="match status" value="1"/>
</dbReference>
<dbReference type="EMBL" id="KB291798">
    <property type="protein sequence ID" value="ELU18808.1"/>
    <property type="molecule type" value="Genomic_DNA"/>
</dbReference>
<feature type="domain" description="ABC transporter" evidence="9">
    <location>
        <begin position="895"/>
        <end position="1126"/>
    </location>
</feature>
<feature type="transmembrane region" description="Helical" evidence="8">
    <location>
        <begin position="1679"/>
        <end position="1697"/>
    </location>
</feature>
<sequence length="2255" mass="252765">MAFFFKQLRLLLWKNTKLRLRQPARLVTELVWPLLLFLILAWVKLDRGLKYPIHECHFDGKSMPSAGPLPFLQSLVCTANNTCHDHGRPDEEPGVLNTYNTSILSELFLDLETLLGDQTSSDALVRLVRDFGTLRELNDLSNAGSLSCAFELGTILIDPDELTERIQSQNITLSDDVVAEIGNLNVNTSEVFRLFQLSQSTFFPEGLGSNLTLTGITLQEELCPREGEEWLFTLPTAQRTEKFLGEVCSLSQEQFTLLLRDVLGQINQADFLQKLTDCAEELIGRGFEFLGNGTLENGVRLLSENFPELSLDNLGEMNLTTLLGNSSILLSELLCGHSGGIVQITENKGGMFSSAAFCNDLFEQIESQQLTRIFWRQIKPMVRGKIPYAPDTPVVRRLIREANQTFVTLVQVKQLAEDWLKASPGISEFLSNSDQARNIRDFIDLYMMSNPGDAQIALVQRWLFNGPRDQSAYDWRDSIEYTDYVMTMIVQYMNCFEFDKFEPHKTEEDVVNTGLTYIGDNKLWAGLIFDIDSSENLPTHIKYKIRMDTDRVDSTSKSRVLDRFWTPGPRAKPLPDMKYVVYGFSYIQDMVEHAIIREHTGDSLDEDIGMTVQQFPYPCYINDKFTMAISRSLPLFMILSWIYAVSILVKAIVYEKEQRLKEVMKTMGLTNAVHWCAWFITAFVMMLLSVFLLLIVLKVGTVLEHSDGSVIFVFLLAFTIATIMQCFMISVFFQRANLAAACAGILYFIGHIPYTFCTQWEEYMRTWQKALASLLSSVSFGFGCSYIARYEEQGIGIQWSNIHQSVLQEDDFSMLACIFMMLVDALIYMIIAWYVEAVFPGQFGMPRSWYFFVTKSYWCGYEPGTDGMPNGRAGYEMDSGQQGQEDEPKHLPLGVSIQKLCKVYKRGQKVAVDGLNLNFYEGQITSFLGHNGAGKTTTMSILTGLFPPTEGTAVIYGQDIRTDINEIRKSLGMCPQHNVLFDHLTVEEHIWFYSSLKGMPEEDIRKEMNAMIMDIGLPHKRNEYSAKLSGGMKRKLSVAIAFTAGSKVVILDEPTAGVDPYARRSIWDLLLKYRAGRTIILSTHFMDEADILGDRIAIINQGKLCCVGSSLFLKSNFGGGYYLTLVKDERKGDSASTSDVKVENATEDGNAGEISTTAFIMERVPEAVLVESIGIEMTYQLPNDKSHTASFEKLFRDLDAHLSSLGLLSYGVSDTTLEEVFLKVANESEEANHLSEEDVRQGTERLTDGGMYARPVTRLSFRKRNFFASKDRESNELLDADGNPDSAVSTASISCNGTGSYKVTGLSLIPRQFLAIFIKRFNYLRRSKKAFISQEPAMEIHPWLMSPSKLQDSHLFTFFSNDLPSEAWTQAIEDLLTQKPGLGVRCMDPDVYSLKGFRCVDAEDSQWSNVEEDFDEPEECSCESGYQRCPKGAAGAEASKYLLPTTDEMYNMTGRNISDWILKTSQEYIKRRYGGLTFGERNDLLRANDTEVDSIFAQLATAAAGDDTNNVTLPGLILDLENLIKNIATKRNAKIWFNNKGYVSMVAYMNIMNNLVLRAHLPPDTDPSRYGISLINHPMNRTSSQLYAYTLKASIVDVMISVSVIFAMCLIPASFVLFLIEERVSGSKHLQFVSGVNPVVYWVANFTWDMLNYLVSGILCILIFVAFQQNAYVSQTNAPCLVSLLLLYGWAATPMMYPASHFFNVPSSAFVILGCMNIFLGIISTLSTFILEAFMEQELDEINAIIMKVFLVLPHYCLGRGLIDMTRNQLVADIFENLGETFFQSPFTWDIVGRNLLSLSILGVFFFFLNICIEYKFWIYSMKCISPCKEQIPVNVEETDEEDIDVVRERERVTLGAASGDILTLEGLTKVYKSPLKNKGHRAVDRLSVGVHSGECFGLLGVNGAGKTTTFKMLTGNIKSTDGDAHLAGHSIRSEMTAIHQNLGYCPQFDALCPLLTPREHLQMYARLRGVPAEDVDTVAEWGIEKLGLVNHAAKLSHQLSGGNKRKLSTAIALVGNPPVIFLDEPTTGMDPKARRFLWNCISGIIKDGRSVVLTSHSMEECEALCNRIVIMVNGQFKCIGSIQHLKNRFGDGYMITLKVTSSSDASQCQIQAVASNMESTFPGIVLKEQHHNMLQYQVPSSVHTSLADIFGHIERVREEMSIEDYSVSQTTLDQVFINFAKLQTDLLEDELKAAELMNNSNGQQSNGLKTHSNGWNNQSPEASAANDHALNVSTVEIALTENGVSKADGGEAIC</sequence>
<dbReference type="GO" id="GO:0016887">
    <property type="term" value="F:ATP hydrolysis activity"/>
    <property type="evidence" value="ECO:0007669"/>
    <property type="project" value="InterPro"/>
</dbReference>
<evidence type="ECO:0000256" key="1">
    <source>
        <dbReference type="ARBA" id="ARBA00004141"/>
    </source>
</evidence>
<dbReference type="InterPro" id="IPR003593">
    <property type="entry name" value="AAA+_ATPase"/>
</dbReference>
<evidence type="ECO:0000256" key="8">
    <source>
        <dbReference type="SAM" id="Phobius"/>
    </source>
</evidence>
<dbReference type="PROSITE" id="PS00211">
    <property type="entry name" value="ABC_TRANSPORTER_1"/>
    <property type="match status" value="1"/>
</dbReference>
<reference evidence="10 12" key="2">
    <citation type="journal article" date="2013" name="Nature">
        <title>Insights into bilaterian evolution from three spiralian genomes.</title>
        <authorList>
            <person name="Simakov O."/>
            <person name="Marletaz F."/>
            <person name="Cho S.J."/>
            <person name="Edsinger-Gonzales E."/>
            <person name="Havlak P."/>
            <person name="Hellsten U."/>
            <person name="Kuo D.H."/>
            <person name="Larsson T."/>
            <person name="Lv J."/>
            <person name="Arendt D."/>
            <person name="Savage R."/>
            <person name="Osoegawa K."/>
            <person name="de Jong P."/>
            <person name="Grimwood J."/>
            <person name="Chapman J.A."/>
            <person name="Shapiro H."/>
            <person name="Aerts A."/>
            <person name="Otillar R.P."/>
            <person name="Terry A.Y."/>
            <person name="Boore J.L."/>
            <person name="Grigoriev I.V."/>
            <person name="Lindberg D.R."/>
            <person name="Seaver E.C."/>
            <person name="Weisblat D.A."/>
            <person name="Putnam N.H."/>
            <person name="Rokhsar D.S."/>
        </authorList>
    </citation>
    <scope>NUCLEOTIDE SEQUENCE</scope>
    <source>
        <strain evidence="10 12">I ESC-2004</strain>
    </source>
</reference>
<dbReference type="EnsemblMetazoa" id="CapteT226736">
    <property type="protein sequence ID" value="CapteP226736"/>
    <property type="gene ID" value="CapteG226736"/>
</dbReference>
<keyword evidence="5 8" id="KW-1133">Transmembrane helix</keyword>
<dbReference type="PROSITE" id="PS50893">
    <property type="entry name" value="ABC_TRANSPORTER_2"/>
    <property type="match status" value="2"/>
</dbReference>
<dbReference type="SMART" id="SM00382">
    <property type="entry name" value="AAA"/>
    <property type="match status" value="2"/>
</dbReference>
<accession>N1PB02</accession>
<dbReference type="EMBL" id="AMQN01000017">
    <property type="status" value="NOT_ANNOTATED_CDS"/>
    <property type="molecule type" value="Genomic_DNA"/>
</dbReference>
<feature type="transmembrane region" description="Helical" evidence="8">
    <location>
        <begin position="738"/>
        <end position="756"/>
    </location>
</feature>
<proteinExistence type="predicted"/>
<feature type="transmembrane region" description="Helical" evidence="8">
    <location>
        <begin position="812"/>
        <end position="835"/>
    </location>
</feature>
<dbReference type="Pfam" id="PF00005">
    <property type="entry name" value="ABC_tran"/>
    <property type="match status" value="2"/>
</dbReference>
<feature type="transmembrane region" description="Helical" evidence="8">
    <location>
        <begin position="633"/>
        <end position="654"/>
    </location>
</feature>
<dbReference type="Gene3D" id="3.40.50.300">
    <property type="entry name" value="P-loop containing nucleotide triphosphate hydrolases"/>
    <property type="match status" value="2"/>
</dbReference>
<evidence type="ECO:0000313" key="12">
    <source>
        <dbReference type="Proteomes" id="UP000014760"/>
    </source>
</evidence>
<dbReference type="STRING" id="283909.N1PB02"/>
<feature type="transmembrane region" description="Helical" evidence="8">
    <location>
        <begin position="771"/>
        <end position="791"/>
    </location>
</feature>
<feature type="region of interest" description="Disordered" evidence="7">
    <location>
        <begin position="2201"/>
        <end position="2223"/>
    </location>
</feature>
<dbReference type="GO" id="GO:0016020">
    <property type="term" value="C:membrane"/>
    <property type="evidence" value="ECO:0007669"/>
    <property type="project" value="UniProtKB-SubCell"/>
</dbReference>
<dbReference type="InterPro" id="IPR056264">
    <property type="entry name" value="R2_ABCA1-4-like"/>
</dbReference>
<dbReference type="GO" id="GO:0005524">
    <property type="term" value="F:ATP binding"/>
    <property type="evidence" value="ECO:0007669"/>
    <property type="project" value="UniProtKB-KW"/>
</dbReference>
<dbReference type="FunFam" id="3.40.50.300:FF:000264">
    <property type="entry name" value="ATP-binding cassette, sub-family A (ABC1), member 1"/>
    <property type="match status" value="1"/>
</dbReference>
<gene>
    <name evidence="10" type="ORF">CAPTEDRAFT_226736</name>
</gene>
<evidence type="ECO:0000256" key="5">
    <source>
        <dbReference type="ARBA" id="ARBA00022989"/>
    </source>
</evidence>
<evidence type="ECO:0000313" key="11">
    <source>
        <dbReference type="EnsemblMetazoa" id="CapteP226736"/>
    </source>
</evidence>
<evidence type="ECO:0000256" key="4">
    <source>
        <dbReference type="ARBA" id="ARBA00022840"/>
    </source>
</evidence>
<dbReference type="HOGENOM" id="CLU_000604_19_0_1"/>
<keyword evidence="2 8" id="KW-0812">Transmembrane</keyword>
<feature type="compositionally biased region" description="Polar residues" evidence="7">
    <location>
        <begin position="2201"/>
        <end position="2222"/>
    </location>
</feature>
<name>N1PB02_CAPTE</name>
<dbReference type="Pfam" id="PF12698">
    <property type="entry name" value="ABC2_membrane_3"/>
    <property type="match status" value="2"/>
</dbReference>
<dbReference type="InterPro" id="IPR003439">
    <property type="entry name" value="ABC_transporter-like_ATP-bd"/>
</dbReference>
<feature type="transmembrane region" description="Helical" evidence="8">
    <location>
        <begin position="1650"/>
        <end position="1667"/>
    </location>
</feature>
<dbReference type="InterPro" id="IPR027417">
    <property type="entry name" value="P-loop_NTPase"/>
</dbReference>
<dbReference type="Pfam" id="PF23321">
    <property type="entry name" value="R1_ABCA1"/>
    <property type="match status" value="1"/>
</dbReference>
<feature type="transmembrane region" description="Helical" evidence="8">
    <location>
        <begin position="1709"/>
        <end position="1731"/>
    </location>
</feature>
<dbReference type="CDD" id="cd03263">
    <property type="entry name" value="ABC_subfamily_A"/>
    <property type="match status" value="2"/>
</dbReference>
<keyword evidence="4" id="KW-0067">ATP-binding</keyword>
<dbReference type="InterPro" id="IPR017871">
    <property type="entry name" value="ABC_transporter-like_CS"/>
</dbReference>
<evidence type="ECO:0000313" key="10">
    <source>
        <dbReference type="EMBL" id="ELU18808.1"/>
    </source>
</evidence>
<keyword evidence="3" id="KW-0547">Nucleotide-binding</keyword>
<evidence type="ECO:0000256" key="2">
    <source>
        <dbReference type="ARBA" id="ARBA00022692"/>
    </source>
</evidence>
<dbReference type="PANTHER" id="PTHR19229">
    <property type="entry name" value="ATP-BINDING CASSETTE TRANSPORTER SUBFAMILY A ABCA"/>
    <property type="match status" value="1"/>
</dbReference>
<evidence type="ECO:0000256" key="7">
    <source>
        <dbReference type="SAM" id="MobiDB-lite"/>
    </source>
</evidence>
<dbReference type="OrthoDB" id="10255969at2759"/>
<comment type="subcellular location">
    <subcellularLocation>
        <location evidence="1">Membrane</location>
        <topology evidence="1">Multi-pass membrane protein</topology>
    </subcellularLocation>
</comment>
<feature type="domain" description="ABC transporter" evidence="9">
    <location>
        <begin position="1863"/>
        <end position="2099"/>
    </location>
</feature>
<dbReference type="GO" id="GO:0005319">
    <property type="term" value="F:lipid transporter activity"/>
    <property type="evidence" value="ECO:0007669"/>
    <property type="project" value="TreeGrafter"/>
</dbReference>
<dbReference type="Proteomes" id="UP000014760">
    <property type="component" value="Unassembled WGS sequence"/>
</dbReference>
<reference evidence="11" key="3">
    <citation type="submission" date="2015-06" db="UniProtKB">
        <authorList>
            <consortium name="EnsemblMetazoa"/>
        </authorList>
    </citation>
    <scope>IDENTIFICATION</scope>
</reference>
<reference evidence="12" key="1">
    <citation type="submission" date="2012-12" db="EMBL/GenBank/DDBJ databases">
        <authorList>
            <person name="Hellsten U."/>
            <person name="Grimwood J."/>
            <person name="Chapman J.A."/>
            <person name="Shapiro H."/>
            <person name="Aerts A."/>
            <person name="Otillar R.P."/>
            <person name="Terry A.Y."/>
            <person name="Boore J.L."/>
            <person name="Simakov O."/>
            <person name="Marletaz F."/>
            <person name="Cho S.-J."/>
            <person name="Edsinger-Gonzales E."/>
            <person name="Havlak P."/>
            <person name="Kuo D.-H."/>
            <person name="Larsson T."/>
            <person name="Lv J."/>
            <person name="Arendt D."/>
            <person name="Savage R."/>
            <person name="Osoegawa K."/>
            <person name="de Jong P."/>
            <person name="Lindberg D.R."/>
            <person name="Seaver E.C."/>
            <person name="Weisblat D.A."/>
            <person name="Putnam N.H."/>
            <person name="Grigoriev I.V."/>
            <person name="Rokhsar D.S."/>
        </authorList>
    </citation>
    <scope>NUCLEOTIDE SEQUENCE</scope>
    <source>
        <strain evidence="12">I ESC-2004</strain>
    </source>
</reference>
<feature type="transmembrane region" description="Helical" evidence="8">
    <location>
        <begin position="1598"/>
        <end position="1620"/>
    </location>
</feature>
<evidence type="ECO:0000256" key="6">
    <source>
        <dbReference type="ARBA" id="ARBA00023136"/>
    </source>
</evidence>
<dbReference type="OMA" id="MEFIELE"/>
<feature type="transmembrane region" description="Helical" evidence="8">
    <location>
        <begin position="1796"/>
        <end position="1813"/>
    </location>
</feature>
<feature type="transmembrane region" description="Helical" evidence="8">
    <location>
        <begin position="1743"/>
        <end position="1763"/>
    </location>
</feature>